<evidence type="ECO:0000313" key="8">
    <source>
        <dbReference type="Proteomes" id="UP001175271"/>
    </source>
</evidence>
<organism evidence="7 8">
    <name type="scientific">Steinernema hermaphroditum</name>
    <dbReference type="NCBI Taxonomy" id="289476"/>
    <lineage>
        <taxon>Eukaryota</taxon>
        <taxon>Metazoa</taxon>
        <taxon>Ecdysozoa</taxon>
        <taxon>Nematoda</taxon>
        <taxon>Chromadorea</taxon>
        <taxon>Rhabditida</taxon>
        <taxon>Tylenchina</taxon>
        <taxon>Panagrolaimomorpha</taxon>
        <taxon>Strongyloidoidea</taxon>
        <taxon>Steinernematidae</taxon>
        <taxon>Steinernema</taxon>
    </lineage>
</organism>
<evidence type="ECO:0000256" key="4">
    <source>
        <dbReference type="ARBA" id="ARBA00022729"/>
    </source>
</evidence>
<sequence length="485" mass="55400">MSAKVTLSLFVLLPLAFCLQCSLPPDFWCDHPDTERLCTGSNTFCANYRQSVASRRISMKIAFESHCPDSQAFVVDRLYRQVINNPNVSALVDIKAIPWGLARRMPDNVVLCHHKEKECVGNRHISCALNHLKTGEQRDRMLYCIMNHLLYRGRITDGIIDCVARVGYPSVGNDILKCANGTEAEMLQREDEKETLKILINEPRFVPYIQFGGKPSLHMQYYQLVLQEKLPAMSATLSNHNAENRIGPTSNCTTPPDFWCSSPAITKECFSENACTMYYNSIYGQPIDFTIIYDSSEPRSRDYVTNYISKNLIESRSVRNQVRVRIRAAAISPAEERACAGRNGTNCHDYAIQECIANKVSNKQEISKLLHCLLDSHQTPGDMHLTWASKCHFMQDTYNVNLKQDVLHCASTQEWRVYWRRRLQMEASLTPEPKTSDPWILINGHSLKSVQSHAKILHKMICSWYRGPGHNRDLCGRCEYEPTHC</sequence>
<evidence type="ECO:0000313" key="7">
    <source>
        <dbReference type="EMBL" id="KAK0394476.1"/>
    </source>
</evidence>
<keyword evidence="3" id="KW-0964">Secreted</keyword>
<evidence type="ECO:0000256" key="1">
    <source>
        <dbReference type="ARBA" id="ARBA00004613"/>
    </source>
</evidence>
<proteinExistence type="inferred from homology"/>
<evidence type="ECO:0000256" key="5">
    <source>
        <dbReference type="ARBA" id="ARBA00023180"/>
    </source>
</evidence>
<accession>A0AA39GVX3</accession>
<protein>
    <submittedName>
        <fullName evidence="7">Uncharacterized protein</fullName>
    </submittedName>
</protein>
<dbReference type="PANTHER" id="PTHR13234">
    <property type="entry name" value="GAMMA-INTERFERON INDUCIBLE LYSOSOMAL THIOL REDUCTASE GILT"/>
    <property type="match status" value="1"/>
</dbReference>
<keyword evidence="8" id="KW-1185">Reference proteome</keyword>
<name>A0AA39GVX3_9BILA</name>
<evidence type="ECO:0000256" key="3">
    <source>
        <dbReference type="ARBA" id="ARBA00022525"/>
    </source>
</evidence>
<dbReference type="GO" id="GO:0005576">
    <property type="term" value="C:extracellular region"/>
    <property type="evidence" value="ECO:0007669"/>
    <property type="project" value="UniProtKB-SubCell"/>
</dbReference>
<dbReference type="GO" id="GO:0016671">
    <property type="term" value="F:oxidoreductase activity, acting on a sulfur group of donors, disulfide as acceptor"/>
    <property type="evidence" value="ECO:0007669"/>
    <property type="project" value="InterPro"/>
</dbReference>
<keyword evidence="5" id="KW-0325">Glycoprotein</keyword>
<comment type="similarity">
    <text evidence="2">Belongs to the GILT family.</text>
</comment>
<gene>
    <name evidence="7" type="ORF">QR680_000760</name>
</gene>
<dbReference type="PANTHER" id="PTHR13234:SF8">
    <property type="entry name" value="GAMMA-INTERFERON-INDUCIBLE LYSOSOMAL THIOL REDUCTASE"/>
    <property type="match status" value="1"/>
</dbReference>
<comment type="subcellular location">
    <subcellularLocation>
        <location evidence="1">Secreted</location>
    </subcellularLocation>
</comment>
<dbReference type="Proteomes" id="UP001175271">
    <property type="component" value="Unassembled WGS sequence"/>
</dbReference>
<evidence type="ECO:0000256" key="2">
    <source>
        <dbReference type="ARBA" id="ARBA00005679"/>
    </source>
</evidence>
<feature type="signal peptide" evidence="6">
    <location>
        <begin position="1"/>
        <end position="18"/>
    </location>
</feature>
<dbReference type="EMBL" id="JAUCMV010000005">
    <property type="protein sequence ID" value="KAK0394476.1"/>
    <property type="molecule type" value="Genomic_DNA"/>
</dbReference>
<keyword evidence="4 6" id="KW-0732">Signal</keyword>
<reference evidence="7" key="1">
    <citation type="submission" date="2023-06" db="EMBL/GenBank/DDBJ databases">
        <title>Genomic analysis of the entomopathogenic nematode Steinernema hermaphroditum.</title>
        <authorList>
            <person name="Schwarz E.M."/>
            <person name="Heppert J.K."/>
            <person name="Baniya A."/>
            <person name="Schwartz H.T."/>
            <person name="Tan C.-H."/>
            <person name="Antoshechkin I."/>
            <person name="Sternberg P.W."/>
            <person name="Goodrich-Blair H."/>
            <person name="Dillman A.R."/>
        </authorList>
    </citation>
    <scope>NUCLEOTIDE SEQUENCE</scope>
    <source>
        <strain evidence="7">PS9179</strain>
        <tissue evidence="7">Whole animal</tissue>
    </source>
</reference>
<feature type="chain" id="PRO_5041311788" evidence="6">
    <location>
        <begin position="19"/>
        <end position="485"/>
    </location>
</feature>
<dbReference type="Pfam" id="PF03227">
    <property type="entry name" value="GILT"/>
    <property type="match status" value="1"/>
</dbReference>
<comment type="caution">
    <text evidence="7">The sequence shown here is derived from an EMBL/GenBank/DDBJ whole genome shotgun (WGS) entry which is preliminary data.</text>
</comment>
<dbReference type="AlphaFoldDB" id="A0AA39GVX3"/>
<evidence type="ECO:0000256" key="6">
    <source>
        <dbReference type="SAM" id="SignalP"/>
    </source>
</evidence>
<dbReference type="InterPro" id="IPR004911">
    <property type="entry name" value="Interferon-induced_GILT"/>
</dbReference>